<evidence type="ECO:0000313" key="3">
    <source>
        <dbReference type="Proteomes" id="UP000018948"/>
    </source>
</evidence>
<feature type="compositionally biased region" description="Polar residues" evidence="1">
    <location>
        <begin position="85"/>
        <end position="109"/>
    </location>
</feature>
<comment type="caution">
    <text evidence="2">The sequence shown here is derived from an EMBL/GenBank/DDBJ whole genome shotgun (WGS) entry which is preliminary data.</text>
</comment>
<sequence>LKSALYACTAETNHLRSTQQFSMPSVRTFANSARHFRRRHRLPRFLAKRSPSTCCRPKRKLSENYQCCQKQVVNTTPRTALQRPQPANASNLLQRVKIPSNNDGTKCCT</sequence>
<dbReference type="Proteomes" id="UP000018948">
    <property type="component" value="Unassembled WGS sequence"/>
</dbReference>
<name>W2YD55_PHYNI</name>
<protein>
    <submittedName>
        <fullName evidence="2">Uncharacterized protein</fullName>
    </submittedName>
</protein>
<accession>W2YD55</accession>
<feature type="non-terminal residue" evidence="2">
    <location>
        <position position="1"/>
    </location>
</feature>
<feature type="region of interest" description="Disordered" evidence="1">
    <location>
        <begin position="78"/>
        <end position="109"/>
    </location>
</feature>
<feature type="non-terminal residue" evidence="2">
    <location>
        <position position="109"/>
    </location>
</feature>
<dbReference type="AlphaFoldDB" id="W2YD55"/>
<evidence type="ECO:0000313" key="2">
    <source>
        <dbReference type="EMBL" id="ETP32916.1"/>
    </source>
</evidence>
<organism evidence="2 3">
    <name type="scientific">Phytophthora nicotianae P10297</name>
    <dbReference type="NCBI Taxonomy" id="1317064"/>
    <lineage>
        <taxon>Eukaryota</taxon>
        <taxon>Sar</taxon>
        <taxon>Stramenopiles</taxon>
        <taxon>Oomycota</taxon>
        <taxon>Peronosporomycetes</taxon>
        <taxon>Peronosporales</taxon>
        <taxon>Peronosporaceae</taxon>
        <taxon>Phytophthora</taxon>
    </lineage>
</organism>
<evidence type="ECO:0000256" key="1">
    <source>
        <dbReference type="SAM" id="MobiDB-lite"/>
    </source>
</evidence>
<reference evidence="2 3" key="1">
    <citation type="submission" date="2013-11" db="EMBL/GenBank/DDBJ databases">
        <title>The Genome Sequence of Phytophthora parasitica P10297.</title>
        <authorList>
            <consortium name="The Broad Institute Genomics Platform"/>
            <person name="Russ C."/>
            <person name="Tyler B."/>
            <person name="Panabieres F."/>
            <person name="Shan W."/>
            <person name="Tripathy S."/>
            <person name="Grunwald N."/>
            <person name="Machado M."/>
            <person name="Johnson C.S."/>
            <person name="Walker B."/>
            <person name="Young S.K."/>
            <person name="Zeng Q."/>
            <person name="Gargeya S."/>
            <person name="Fitzgerald M."/>
            <person name="Haas B."/>
            <person name="Abouelleil A."/>
            <person name="Allen A.W."/>
            <person name="Alvarado L."/>
            <person name="Arachchi H.M."/>
            <person name="Berlin A.M."/>
            <person name="Chapman S.B."/>
            <person name="Gainer-Dewar J."/>
            <person name="Goldberg J."/>
            <person name="Griggs A."/>
            <person name="Gujja S."/>
            <person name="Hansen M."/>
            <person name="Howarth C."/>
            <person name="Imamovic A."/>
            <person name="Ireland A."/>
            <person name="Larimer J."/>
            <person name="McCowan C."/>
            <person name="Murphy C."/>
            <person name="Pearson M."/>
            <person name="Poon T.W."/>
            <person name="Priest M."/>
            <person name="Roberts A."/>
            <person name="Saif S."/>
            <person name="Shea T."/>
            <person name="Sisk P."/>
            <person name="Sykes S."/>
            <person name="Wortman J."/>
            <person name="Nusbaum C."/>
            <person name="Birren B."/>
        </authorList>
    </citation>
    <scope>NUCLEOTIDE SEQUENCE [LARGE SCALE GENOMIC DNA]</scope>
    <source>
        <strain evidence="2 3">P10297</strain>
    </source>
</reference>
<proteinExistence type="predicted"/>
<gene>
    <name evidence="2" type="ORF">F442_18478</name>
</gene>
<dbReference type="EMBL" id="ANIY01003907">
    <property type="protein sequence ID" value="ETP32916.1"/>
    <property type="molecule type" value="Genomic_DNA"/>
</dbReference>